<dbReference type="VEuPathDB" id="FungiDB:DD237_008395"/>
<comment type="caution">
    <text evidence="2">The sequence shown here is derived from an EMBL/GenBank/DDBJ whole genome shotgun (WGS) entry which is preliminary data.</text>
</comment>
<evidence type="ECO:0000313" key="2">
    <source>
        <dbReference type="EMBL" id="RQM18511.1"/>
    </source>
</evidence>
<sequence>MEHHGQRSPEDTIEGLGKVQENGACRVPSKALREGMEVLESNEGVADGATTDKPSLVRMKKRRKNSAKTPRQNLRTEFRIMVKKRDRSIVTREAAITTLEQQRNVGLALRFSHEATFQVIGINHLKHLSPALRVKLVILRR</sequence>
<accession>A0A425CNH4</accession>
<proteinExistence type="predicted"/>
<reference evidence="2 3" key="1">
    <citation type="submission" date="2018-06" db="EMBL/GenBank/DDBJ databases">
        <title>Comparative genomics of downy mildews reveals potential adaptations to biotrophy.</title>
        <authorList>
            <person name="Fletcher K."/>
            <person name="Klosterman S.J."/>
            <person name="Derevnina L."/>
            <person name="Martin F."/>
            <person name="Koike S."/>
            <person name="Reyes Chin-Wo S."/>
            <person name="Mou B."/>
            <person name="Michelmore R."/>
        </authorList>
    </citation>
    <scope>NUCLEOTIDE SEQUENCE [LARGE SCALE GENOMIC DNA]</scope>
    <source>
        <strain evidence="2 3">R13</strain>
    </source>
</reference>
<dbReference type="AlphaFoldDB" id="A0A425CNH4"/>
<evidence type="ECO:0000256" key="1">
    <source>
        <dbReference type="SAM" id="MobiDB-lite"/>
    </source>
</evidence>
<dbReference type="Proteomes" id="UP000286097">
    <property type="component" value="Unassembled WGS sequence"/>
</dbReference>
<name>A0A425CNH4_9STRA</name>
<feature type="compositionally biased region" description="Basic and acidic residues" evidence="1">
    <location>
        <begin position="1"/>
        <end position="10"/>
    </location>
</feature>
<gene>
    <name evidence="2" type="ORF">DD237_008395</name>
</gene>
<dbReference type="EMBL" id="QKXF01000048">
    <property type="protein sequence ID" value="RQM18511.1"/>
    <property type="molecule type" value="Genomic_DNA"/>
</dbReference>
<protein>
    <submittedName>
        <fullName evidence="2">Uncharacterized protein</fullName>
    </submittedName>
</protein>
<organism evidence="2 3">
    <name type="scientific">Peronospora effusa</name>
    <dbReference type="NCBI Taxonomy" id="542832"/>
    <lineage>
        <taxon>Eukaryota</taxon>
        <taxon>Sar</taxon>
        <taxon>Stramenopiles</taxon>
        <taxon>Oomycota</taxon>
        <taxon>Peronosporomycetes</taxon>
        <taxon>Peronosporales</taxon>
        <taxon>Peronosporaceae</taxon>
        <taxon>Peronospora</taxon>
    </lineage>
</organism>
<feature type="region of interest" description="Disordered" evidence="1">
    <location>
        <begin position="1"/>
        <end position="74"/>
    </location>
</feature>
<evidence type="ECO:0000313" key="3">
    <source>
        <dbReference type="Proteomes" id="UP000286097"/>
    </source>
</evidence>